<gene>
    <name evidence="2" type="ORF">HMPREF9442_01158</name>
</gene>
<dbReference type="STRING" id="762982.HMPREF9442_01158"/>
<keyword evidence="1" id="KW-1133">Transmembrane helix</keyword>
<protein>
    <submittedName>
        <fullName evidence="2">Uncharacterized protein</fullName>
    </submittedName>
</protein>
<feature type="transmembrane region" description="Helical" evidence="1">
    <location>
        <begin position="21"/>
        <end position="43"/>
    </location>
</feature>
<sequence length="50" mass="6090">MSKGHNKYKYKKRNRKGGAKMVEKSLLIYVYFVDIQIFCVNYRRALEVFR</sequence>
<keyword evidence="1" id="KW-0812">Transmembrane</keyword>
<name>F3QSJ9_9BACT</name>
<accession>F3QSJ9</accession>
<evidence type="ECO:0000313" key="2">
    <source>
        <dbReference type="EMBL" id="EGG55286.1"/>
    </source>
</evidence>
<proteinExistence type="predicted"/>
<reference evidence="2 3" key="1">
    <citation type="submission" date="2011-02" db="EMBL/GenBank/DDBJ databases">
        <authorList>
            <person name="Weinstock G."/>
            <person name="Sodergren E."/>
            <person name="Clifton S."/>
            <person name="Fulton L."/>
            <person name="Fulton B."/>
            <person name="Courtney L."/>
            <person name="Fronick C."/>
            <person name="Harrison M."/>
            <person name="Strong C."/>
            <person name="Farmer C."/>
            <person name="Delahaunty K."/>
            <person name="Markovic C."/>
            <person name="Hall O."/>
            <person name="Minx P."/>
            <person name="Tomlinson C."/>
            <person name="Mitreva M."/>
            <person name="Hou S."/>
            <person name="Chen J."/>
            <person name="Wollam A."/>
            <person name="Pepin K.H."/>
            <person name="Johnson M."/>
            <person name="Bhonagiri V."/>
            <person name="Zhang X."/>
            <person name="Suruliraj S."/>
            <person name="Warren W."/>
            <person name="Chinwalla A."/>
            <person name="Mardis E.R."/>
            <person name="Wilson R.K."/>
        </authorList>
    </citation>
    <scope>NUCLEOTIDE SEQUENCE [LARGE SCALE GENOMIC DNA]</scope>
    <source>
        <strain evidence="2 3">YIT 11841</strain>
    </source>
</reference>
<dbReference type="HOGENOM" id="CLU_3120856_0_0_10"/>
<dbReference type="EMBL" id="AFBR01000028">
    <property type="protein sequence ID" value="EGG55286.1"/>
    <property type="molecule type" value="Genomic_DNA"/>
</dbReference>
<keyword evidence="1" id="KW-0472">Membrane</keyword>
<organism evidence="2 3">
    <name type="scientific">Paraprevotella xylaniphila YIT 11841</name>
    <dbReference type="NCBI Taxonomy" id="762982"/>
    <lineage>
        <taxon>Bacteria</taxon>
        <taxon>Pseudomonadati</taxon>
        <taxon>Bacteroidota</taxon>
        <taxon>Bacteroidia</taxon>
        <taxon>Bacteroidales</taxon>
        <taxon>Prevotellaceae</taxon>
        <taxon>Paraprevotella</taxon>
    </lineage>
</organism>
<keyword evidence="3" id="KW-1185">Reference proteome</keyword>
<evidence type="ECO:0000256" key="1">
    <source>
        <dbReference type="SAM" id="Phobius"/>
    </source>
</evidence>
<comment type="caution">
    <text evidence="2">The sequence shown here is derived from an EMBL/GenBank/DDBJ whole genome shotgun (WGS) entry which is preliminary data.</text>
</comment>
<evidence type="ECO:0000313" key="3">
    <source>
        <dbReference type="Proteomes" id="UP000005546"/>
    </source>
</evidence>
<dbReference type="Proteomes" id="UP000005546">
    <property type="component" value="Unassembled WGS sequence"/>
</dbReference>
<dbReference type="AlphaFoldDB" id="F3QSJ9"/>